<reference evidence="2 3" key="1">
    <citation type="journal article" date="2013" name="Genome Announc.">
        <title>Complete genome sequence of Myxococcus stipitatus strain DSM 14675, a fruiting myxobacterium.</title>
        <authorList>
            <person name="Huntley S."/>
            <person name="Kneip S."/>
            <person name="Treuner-Lange A."/>
            <person name="Sogaard-Andersen L."/>
        </authorList>
    </citation>
    <scope>NUCLEOTIDE SEQUENCE [LARGE SCALE GENOMIC DNA]</scope>
    <source>
        <strain evidence="3">DSM 14675 / JCM 12634 / Mx s8</strain>
    </source>
</reference>
<sequence length="105" mass="11763">MPPAKAFWSITMYDAKTQLLVENSINRYLVNTSMEDKFVYGDDGSLTIYLQSEPPSEALMANWLPAPVAPFYAVMRLYVPEPEAYEGEWSPPPMVRAGDASVKKA</sequence>
<proteinExistence type="predicted"/>
<dbReference type="Pfam" id="PF06742">
    <property type="entry name" value="DUF1214"/>
    <property type="match status" value="1"/>
</dbReference>
<dbReference type="AlphaFoldDB" id="L7UK82"/>
<organism evidence="2 3">
    <name type="scientific">Myxococcus stipitatus (strain DSM 14675 / JCM 12634 / Mx s8)</name>
    <dbReference type="NCBI Taxonomy" id="1278073"/>
    <lineage>
        <taxon>Bacteria</taxon>
        <taxon>Pseudomonadati</taxon>
        <taxon>Myxococcota</taxon>
        <taxon>Myxococcia</taxon>
        <taxon>Myxococcales</taxon>
        <taxon>Cystobacterineae</taxon>
        <taxon>Myxococcaceae</taxon>
        <taxon>Myxococcus</taxon>
    </lineage>
</organism>
<dbReference type="InterPro" id="IPR037049">
    <property type="entry name" value="DUF1214_C_sf"/>
</dbReference>
<evidence type="ECO:0000259" key="1">
    <source>
        <dbReference type="Pfam" id="PF06742"/>
    </source>
</evidence>
<dbReference type="Proteomes" id="UP000011131">
    <property type="component" value="Chromosome"/>
</dbReference>
<dbReference type="SUPFAM" id="SSF160935">
    <property type="entry name" value="VPA0735-like"/>
    <property type="match status" value="1"/>
</dbReference>
<dbReference type="KEGG" id="msd:MYSTI_07048"/>
<accession>L7UK82</accession>
<dbReference type="PANTHER" id="PTHR36509:SF2">
    <property type="entry name" value="BLL3101 PROTEIN"/>
    <property type="match status" value="1"/>
</dbReference>
<protein>
    <recommendedName>
        <fullName evidence="1">DUF1214 domain-containing protein</fullName>
    </recommendedName>
</protein>
<dbReference type="EMBL" id="CP004025">
    <property type="protein sequence ID" value="AGC48320.1"/>
    <property type="molecule type" value="Genomic_DNA"/>
</dbReference>
<keyword evidence="3" id="KW-1185">Reference proteome</keyword>
<evidence type="ECO:0000313" key="3">
    <source>
        <dbReference type="Proteomes" id="UP000011131"/>
    </source>
</evidence>
<dbReference type="eggNOG" id="COG5361">
    <property type="taxonomic scope" value="Bacteria"/>
</dbReference>
<dbReference type="PANTHER" id="PTHR36509">
    <property type="entry name" value="BLL3101 PROTEIN"/>
    <property type="match status" value="1"/>
</dbReference>
<gene>
    <name evidence="2" type="ordered locus">MYSTI_07048</name>
</gene>
<feature type="domain" description="DUF1214" evidence="1">
    <location>
        <begin position="1"/>
        <end position="81"/>
    </location>
</feature>
<dbReference type="InterPro" id="IPR010621">
    <property type="entry name" value="DUF1214"/>
</dbReference>
<evidence type="ECO:0000313" key="2">
    <source>
        <dbReference type="EMBL" id="AGC48320.1"/>
    </source>
</evidence>
<dbReference type="PATRIC" id="fig|1278073.3.peg.7158"/>
<dbReference type="Gene3D" id="2.60.120.600">
    <property type="entry name" value="Domain of unknown function DUF1214, C-terminal domain"/>
    <property type="match status" value="1"/>
</dbReference>
<name>L7UK82_MYXSD</name>
<dbReference type="STRING" id="1278073.MYSTI_07048"/>
<dbReference type="HOGENOM" id="CLU_2233624_0_0_7"/>